<dbReference type="SUPFAM" id="SSF53822">
    <property type="entry name" value="Periplasmic binding protein-like I"/>
    <property type="match status" value="1"/>
</dbReference>
<dbReference type="CDD" id="cd06327">
    <property type="entry name" value="PBP1_SBP-like"/>
    <property type="match status" value="1"/>
</dbReference>
<feature type="domain" description="Leucine-binding protein" evidence="4">
    <location>
        <begin position="30"/>
        <end position="372"/>
    </location>
</feature>
<evidence type="ECO:0000256" key="3">
    <source>
        <dbReference type="ARBA" id="ARBA00022970"/>
    </source>
</evidence>
<dbReference type="PANTHER" id="PTHR30483:SF6">
    <property type="entry name" value="PERIPLASMIC BINDING PROTEIN OF ABC TRANSPORTER FOR NATURAL AMINO ACIDS"/>
    <property type="match status" value="1"/>
</dbReference>
<dbReference type="Pfam" id="PF13458">
    <property type="entry name" value="Peripla_BP_6"/>
    <property type="match status" value="1"/>
</dbReference>
<evidence type="ECO:0000313" key="6">
    <source>
        <dbReference type="Proteomes" id="UP000298664"/>
    </source>
</evidence>
<dbReference type="RefSeq" id="WP_137395874.1">
    <property type="nucleotide sequence ID" value="NZ_CP124735.1"/>
</dbReference>
<dbReference type="Proteomes" id="UP000298664">
    <property type="component" value="Plasmid pAlCFBP5477"/>
</dbReference>
<dbReference type="GO" id="GO:0006865">
    <property type="term" value="P:amino acid transport"/>
    <property type="evidence" value="ECO:0007669"/>
    <property type="project" value="UniProtKB-KW"/>
</dbReference>
<dbReference type="InterPro" id="IPR028081">
    <property type="entry name" value="Leu-bd"/>
</dbReference>
<comment type="similarity">
    <text evidence="1">Belongs to the leucine-binding protein family.</text>
</comment>
<dbReference type="EMBL" id="CP124735">
    <property type="protein sequence ID" value="WHA44091.1"/>
    <property type="molecule type" value="Genomic_DNA"/>
</dbReference>
<evidence type="ECO:0000259" key="4">
    <source>
        <dbReference type="Pfam" id="PF13458"/>
    </source>
</evidence>
<evidence type="ECO:0000313" key="5">
    <source>
        <dbReference type="EMBL" id="WHA44091.1"/>
    </source>
</evidence>
<dbReference type="AlphaFoldDB" id="A0AAF0HG36"/>
<name>A0AAF0HG36_9HYPH</name>
<keyword evidence="3" id="KW-0029">Amino-acid transport</keyword>
<protein>
    <submittedName>
        <fullName evidence="5">ABC transporter substrate-binding protein</fullName>
    </submittedName>
</protein>
<keyword evidence="5" id="KW-0614">Plasmid</keyword>
<gene>
    <name evidence="5" type="ORF">CFBP5477_022010</name>
</gene>
<dbReference type="InterPro" id="IPR051010">
    <property type="entry name" value="BCAA_transport"/>
</dbReference>
<dbReference type="PANTHER" id="PTHR30483">
    <property type="entry name" value="LEUCINE-SPECIFIC-BINDING PROTEIN"/>
    <property type="match status" value="1"/>
</dbReference>
<dbReference type="InterPro" id="IPR028082">
    <property type="entry name" value="Peripla_BP_I"/>
</dbReference>
<reference evidence="5" key="1">
    <citation type="submission" date="2023-05" db="EMBL/GenBank/DDBJ databases">
        <title>Complete genome sequence of Agrobacterium larrymoorei CFBP5477.</title>
        <authorList>
            <person name="Yen H.-C."/>
            <person name="Chou L."/>
            <person name="Lin Y.-C."/>
            <person name="Lai E.-M."/>
            <person name="Kuo C.-H."/>
        </authorList>
    </citation>
    <scope>NUCLEOTIDE SEQUENCE</scope>
    <source>
        <strain evidence="5">CFBP5477</strain>
        <plasmid evidence="5">pAlCFBP5477</plasmid>
    </source>
</reference>
<geneLocation type="plasmid" evidence="5 6">
    <name>pAlCFBP5477</name>
</geneLocation>
<evidence type="ECO:0000256" key="1">
    <source>
        <dbReference type="ARBA" id="ARBA00010062"/>
    </source>
</evidence>
<organism evidence="5 6">
    <name type="scientific">Agrobacterium larrymoorei</name>
    <dbReference type="NCBI Taxonomy" id="160699"/>
    <lineage>
        <taxon>Bacteria</taxon>
        <taxon>Pseudomonadati</taxon>
        <taxon>Pseudomonadota</taxon>
        <taxon>Alphaproteobacteria</taxon>
        <taxon>Hyphomicrobiales</taxon>
        <taxon>Rhizobiaceae</taxon>
        <taxon>Rhizobium/Agrobacterium group</taxon>
        <taxon>Agrobacterium</taxon>
    </lineage>
</organism>
<keyword evidence="2" id="KW-0732">Signal</keyword>
<sequence length="409" mass="43414">MIKRRQLLGGATAATVLSMTGTGHAQSKQTIKIGVLLDLSGPYRDTGGETAVACARQAVKDSGVLERGFNVEVLVADHQQKTDVGVGIVRKWIDQDGVDAVAEINNSAIALGAVDVIKAKDKVFLASGPASADFTGKACSPNTVHWALDTYCRAKSTGGAILKNGGNSWYFVTANYAFGQSLQAMASDVITHGGGKVVGSSVYPFPGTTDFSSFLLSATSTNPKVIAFANTAGDLINSVKAVKEFGLDKSITIAALAGFITEVHALGLETAQGLMLTETFYWDRDDRTRAFTDKIKKETPKNYPNSEHAATYASVFHYLKAVAAMGAIGAKASGRNTVRAMKEMPTDDDCFGNGSIREDGRAVIPTYLLRAKAPSESTSEWDIFDIVATTPAIEAFRPLDQNLCSTSDM</sequence>
<proteinExistence type="inferred from homology"/>
<keyword evidence="3" id="KW-0813">Transport</keyword>
<evidence type="ECO:0000256" key="2">
    <source>
        <dbReference type="ARBA" id="ARBA00022729"/>
    </source>
</evidence>
<accession>A0AAF0HG36</accession>
<dbReference type="Gene3D" id="3.40.50.2300">
    <property type="match status" value="2"/>
</dbReference>